<evidence type="ECO:0000256" key="6">
    <source>
        <dbReference type="ARBA" id="ARBA00023136"/>
    </source>
</evidence>
<reference evidence="10 11" key="1">
    <citation type="submission" date="2020-04" db="EMBL/GenBank/DDBJ databases">
        <title>Flammeovirga sp. SR4, a novel species isolated from seawater.</title>
        <authorList>
            <person name="Wang X."/>
        </authorList>
    </citation>
    <scope>NUCLEOTIDE SEQUENCE [LARGE SCALE GENOMIC DNA]</scope>
    <source>
        <strain evidence="10 11">SR4</strain>
    </source>
</reference>
<evidence type="ECO:0000259" key="8">
    <source>
        <dbReference type="Pfam" id="PF01545"/>
    </source>
</evidence>
<dbReference type="RefSeq" id="WP_168880667.1">
    <property type="nucleotide sequence ID" value="NZ_JABAIL010000001.1"/>
</dbReference>
<dbReference type="InterPro" id="IPR050291">
    <property type="entry name" value="CDF_Transporter"/>
</dbReference>
<evidence type="ECO:0000313" key="11">
    <source>
        <dbReference type="Proteomes" id="UP000585050"/>
    </source>
</evidence>
<feature type="transmembrane region" description="Helical" evidence="7">
    <location>
        <begin position="83"/>
        <end position="103"/>
    </location>
</feature>
<dbReference type="Proteomes" id="UP000585050">
    <property type="component" value="Unassembled WGS sequence"/>
</dbReference>
<keyword evidence="4 7" id="KW-0812">Transmembrane</keyword>
<feature type="transmembrane region" description="Helical" evidence="7">
    <location>
        <begin position="12"/>
        <end position="32"/>
    </location>
</feature>
<comment type="subcellular location">
    <subcellularLocation>
        <location evidence="1">Membrane</location>
        <topology evidence="1">Multi-pass membrane protein</topology>
    </subcellularLocation>
</comment>
<gene>
    <name evidence="10" type="ORF">HGP29_02150</name>
</gene>
<feature type="domain" description="Cation efflux protein cytoplasmic" evidence="9">
    <location>
        <begin position="219"/>
        <end position="292"/>
    </location>
</feature>
<dbReference type="FunFam" id="1.20.1510.10:FF:000006">
    <property type="entry name" value="Divalent cation efflux transporter"/>
    <property type="match status" value="1"/>
</dbReference>
<dbReference type="GO" id="GO:0008324">
    <property type="term" value="F:monoatomic cation transmembrane transporter activity"/>
    <property type="evidence" value="ECO:0007669"/>
    <property type="project" value="InterPro"/>
</dbReference>
<dbReference type="Pfam" id="PF01545">
    <property type="entry name" value="Cation_efflux"/>
    <property type="match status" value="1"/>
</dbReference>
<keyword evidence="3" id="KW-0813">Transport</keyword>
<accession>A0A7X8SGT0</accession>
<dbReference type="Gene3D" id="3.30.70.1350">
    <property type="entry name" value="Cation efflux protein, cytoplasmic domain"/>
    <property type="match status" value="1"/>
</dbReference>
<keyword evidence="6 7" id="KW-0472">Membrane</keyword>
<sequence>MEKKIDKKKETLKASMFSIIGNTLLAGIKGTAGVLGHSYALIADAIESTTDIVSSIIVLFGVQYAQKSPDVKHPYGYGKIEPVMTIFIGLLLVFSGCFIGYNSIENIVSPEVMVPEKWTLFVIGPIILWKELSFQWVMRKAKKTQSTSLKADAWHHRADAVTSLTAFIGISISLYFGESFHHADSYAALFAAAFILWNSYRLIKPAVDELLDKQIYNSVIDHIGQIAKRNKQIDNMEKCLVRKSGMFYSIDLHIRVNPRFTVKKGHEIAHELKHEIMSEIPNIIDVLIHVEPTY</sequence>
<name>A0A7X8SGT0_9BACT</name>
<keyword evidence="11" id="KW-1185">Reference proteome</keyword>
<dbReference type="InterPro" id="IPR027470">
    <property type="entry name" value="Cation_efflux_CTD"/>
</dbReference>
<evidence type="ECO:0000256" key="4">
    <source>
        <dbReference type="ARBA" id="ARBA00022692"/>
    </source>
</evidence>
<dbReference type="InterPro" id="IPR036837">
    <property type="entry name" value="Cation_efflux_CTD_sf"/>
</dbReference>
<proteinExistence type="inferred from homology"/>
<dbReference type="InterPro" id="IPR002524">
    <property type="entry name" value="Cation_efflux"/>
</dbReference>
<organism evidence="10 11">
    <name type="scientific">Flammeovirga agarivorans</name>
    <dbReference type="NCBI Taxonomy" id="2726742"/>
    <lineage>
        <taxon>Bacteria</taxon>
        <taxon>Pseudomonadati</taxon>
        <taxon>Bacteroidota</taxon>
        <taxon>Cytophagia</taxon>
        <taxon>Cytophagales</taxon>
        <taxon>Flammeovirgaceae</taxon>
        <taxon>Flammeovirga</taxon>
    </lineage>
</organism>
<evidence type="ECO:0000256" key="1">
    <source>
        <dbReference type="ARBA" id="ARBA00004141"/>
    </source>
</evidence>
<feature type="domain" description="Cation efflux protein transmembrane" evidence="8">
    <location>
        <begin position="16"/>
        <end position="211"/>
    </location>
</feature>
<dbReference type="InterPro" id="IPR027469">
    <property type="entry name" value="Cation_efflux_TMD_sf"/>
</dbReference>
<dbReference type="PANTHER" id="PTHR43840">
    <property type="entry name" value="MITOCHONDRIAL METAL TRANSPORTER 1-RELATED"/>
    <property type="match status" value="1"/>
</dbReference>
<protein>
    <submittedName>
        <fullName evidence="10">Cation transporter</fullName>
    </submittedName>
</protein>
<evidence type="ECO:0000313" key="10">
    <source>
        <dbReference type="EMBL" id="NLR89985.1"/>
    </source>
</evidence>
<comment type="similarity">
    <text evidence="2">Belongs to the cation diffusion facilitator (CDF) transporter (TC 2.A.4) family.</text>
</comment>
<dbReference type="InterPro" id="IPR058533">
    <property type="entry name" value="Cation_efflux_TM"/>
</dbReference>
<dbReference type="GO" id="GO:0016020">
    <property type="term" value="C:membrane"/>
    <property type="evidence" value="ECO:0007669"/>
    <property type="project" value="UniProtKB-SubCell"/>
</dbReference>
<dbReference type="AlphaFoldDB" id="A0A7X8SGT0"/>
<evidence type="ECO:0000256" key="2">
    <source>
        <dbReference type="ARBA" id="ARBA00008114"/>
    </source>
</evidence>
<evidence type="ECO:0000259" key="9">
    <source>
        <dbReference type="Pfam" id="PF16916"/>
    </source>
</evidence>
<comment type="caution">
    <text evidence="10">The sequence shown here is derived from an EMBL/GenBank/DDBJ whole genome shotgun (WGS) entry which is preliminary data.</text>
</comment>
<evidence type="ECO:0000256" key="5">
    <source>
        <dbReference type="ARBA" id="ARBA00022989"/>
    </source>
</evidence>
<dbReference type="SUPFAM" id="SSF161111">
    <property type="entry name" value="Cation efflux protein transmembrane domain-like"/>
    <property type="match status" value="1"/>
</dbReference>
<evidence type="ECO:0000256" key="3">
    <source>
        <dbReference type="ARBA" id="ARBA00022448"/>
    </source>
</evidence>
<dbReference type="Pfam" id="PF16916">
    <property type="entry name" value="ZT_dimer"/>
    <property type="match status" value="1"/>
</dbReference>
<dbReference type="Gene3D" id="1.20.1510.10">
    <property type="entry name" value="Cation efflux protein transmembrane domain"/>
    <property type="match status" value="1"/>
</dbReference>
<dbReference type="EMBL" id="JABAIL010000001">
    <property type="protein sequence ID" value="NLR89985.1"/>
    <property type="molecule type" value="Genomic_DNA"/>
</dbReference>
<dbReference type="SUPFAM" id="SSF160240">
    <property type="entry name" value="Cation efflux protein cytoplasmic domain-like"/>
    <property type="match status" value="1"/>
</dbReference>
<evidence type="ECO:0000256" key="7">
    <source>
        <dbReference type="SAM" id="Phobius"/>
    </source>
</evidence>
<dbReference type="PANTHER" id="PTHR43840:SF15">
    <property type="entry name" value="MITOCHONDRIAL METAL TRANSPORTER 1-RELATED"/>
    <property type="match status" value="1"/>
</dbReference>
<keyword evidence="5 7" id="KW-1133">Transmembrane helix</keyword>
<dbReference type="NCBIfam" id="TIGR01297">
    <property type="entry name" value="CDF"/>
    <property type="match status" value="1"/>
</dbReference>